<organism evidence="3 4">
    <name type="scientific">Melanomma pulvis-pyrius CBS 109.77</name>
    <dbReference type="NCBI Taxonomy" id="1314802"/>
    <lineage>
        <taxon>Eukaryota</taxon>
        <taxon>Fungi</taxon>
        <taxon>Dikarya</taxon>
        <taxon>Ascomycota</taxon>
        <taxon>Pezizomycotina</taxon>
        <taxon>Dothideomycetes</taxon>
        <taxon>Pleosporomycetidae</taxon>
        <taxon>Pleosporales</taxon>
        <taxon>Melanommataceae</taxon>
        <taxon>Melanomma</taxon>
    </lineage>
</organism>
<dbReference type="PANTHER" id="PTHR12320">
    <property type="entry name" value="PROTEIN PHOSPHATASE 2C"/>
    <property type="match status" value="1"/>
</dbReference>
<gene>
    <name evidence="3" type="ORF">K505DRAFT_231769</name>
</gene>
<dbReference type="SUPFAM" id="SSF81606">
    <property type="entry name" value="PP2C-like"/>
    <property type="match status" value="1"/>
</dbReference>
<keyword evidence="4" id="KW-1185">Reference proteome</keyword>
<dbReference type="Gene3D" id="3.60.40.10">
    <property type="entry name" value="PPM-type phosphatase domain"/>
    <property type="match status" value="1"/>
</dbReference>
<evidence type="ECO:0000313" key="3">
    <source>
        <dbReference type="EMBL" id="KAF2799100.1"/>
    </source>
</evidence>
<keyword evidence="1" id="KW-0378">Hydrolase</keyword>
<comment type="cofactor">
    <cofactor evidence="1">
        <name>Mn(2+)</name>
        <dbReference type="ChEBI" id="CHEBI:29035"/>
    </cofactor>
</comment>
<dbReference type="PROSITE" id="PS51746">
    <property type="entry name" value="PPM_2"/>
    <property type="match status" value="1"/>
</dbReference>
<comment type="cofactor">
    <cofactor evidence="1">
        <name>Mg(2+)</name>
        <dbReference type="ChEBI" id="CHEBI:18420"/>
    </cofactor>
</comment>
<dbReference type="EC" id="3.1.3.16" evidence="1"/>
<dbReference type="GO" id="GO:0046872">
    <property type="term" value="F:metal ion binding"/>
    <property type="evidence" value="ECO:0007669"/>
    <property type="project" value="UniProtKB-UniRule"/>
</dbReference>
<dbReference type="SMART" id="SM00332">
    <property type="entry name" value="PP2Cc"/>
    <property type="match status" value="1"/>
</dbReference>
<proteinExistence type="inferred from homology"/>
<keyword evidence="1" id="KW-0460">Magnesium</keyword>
<dbReference type="OrthoDB" id="25675at2759"/>
<dbReference type="GO" id="GO:0004722">
    <property type="term" value="F:protein serine/threonine phosphatase activity"/>
    <property type="evidence" value="ECO:0007669"/>
    <property type="project" value="UniProtKB-EC"/>
</dbReference>
<keyword evidence="1" id="KW-0479">Metal-binding</keyword>
<protein>
    <recommendedName>
        <fullName evidence="1">Protein phosphatase</fullName>
        <ecNumber evidence="1">3.1.3.16</ecNumber>
    </recommendedName>
</protein>
<comment type="similarity">
    <text evidence="1">Belongs to the PP2C family.</text>
</comment>
<evidence type="ECO:0000313" key="4">
    <source>
        <dbReference type="Proteomes" id="UP000799757"/>
    </source>
</evidence>
<evidence type="ECO:0000259" key="2">
    <source>
        <dbReference type="PROSITE" id="PS51746"/>
    </source>
</evidence>
<evidence type="ECO:0000256" key="1">
    <source>
        <dbReference type="RuleBase" id="RU366020"/>
    </source>
</evidence>
<name>A0A6A6XRP2_9PLEO</name>
<dbReference type="PANTHER" id="PTHR12320:SF24">
    <property type="entry name" value="PROTEIN PHOSPHATASE"/>
    <property type="match status" value="1"/>
</dbReference>
<keyword evidence="1" id="KW-0904">Protein phosphatase</keyword>
<comment type="catalytic activity">
    <reaction evidence="1">
        <text>O-phospho-L-seryl-[protein] + H2O = L-seryl-[protein] + phosphate</text>
        <dbReference type="Rhea" id="RHEA:20629"/>
        <dbReference type="Rhea" id="RHEA-COMP:9863"/>
        <dbReference type="Rhea" id="RHEA-COMP:11604"/>
        <dbReference type="ChEBI" id="CHEBI:15377"/>
        <dbReference type="ChEBI" id="CHEBI:29999"/>
        <dbReference type="ChEBI" id="CHEBI:43474"/>
        <dbReference type="ChEBI" id="CHEBI:83421"/>
        <dbReference type="EC" id="3.1.3.16"/>
    </reaction>
</comment>
<sequence length="393" mass="43877">MLLPLPHLRTRSSVSSARILIHHHIPPYRYPRSPFATPSRCFARPVQEPRVGTTTPVPDNAANVEPKSPFYFEAGYALYAKRPSRPFPPPFLSYPSVSFSEPLSTHHRSRDRRPYVNGEMIRGMTNGDDAVLVSDSFVAANDGVGAWAAREKGHAALWSRLIVHFWALEVERAKFGDGVEPDPVAYLQKAFEYTKEATSQPNEWFGTTTACAALLSSNSSTPTHPVLYITQLGDSQILVLRPRNKEVIFKTAEQWHWFDCPRQLGTNSPDTPTSNAVMDRIEIEEDDIVLAMTDGVIDNLWEHEVVQNVVDSMDKLKRGENKAEAGKEPAEQTYADGMRFVAQELLNAARVIAEDPFAESPYMEKAIDEGLSIEGGKLDDISVVAAQCKRRKV</sequence>
<dbReference type="InterPro" id="IPR039123">
    <property type="entry name" value="PPTC7"/>
</dbReference>
<dbReference type="AlphaFoldDB" id="A0A6A6XRP2"/>
<dbReference type="EMBL" id="MU001770">
    <property type="protein sequence ID" value="KAF2799100.1"/>
    <property type="molecule type" value="Genomic_DNA"/>
</dbReference>
<dbReference type="InterPro" id="IPR036457">
    <property type="entry name" value="PPM-type-like_dom_sf"/>
</dbReference>
<feature type="domain" description="PPM-type phosphatase" evidence="2">
    <location>
        <begin position="105"/>
        <end position="388"/>
    </location>
</feature>
<dbReference type="Proteomes" id="UP000799757">
    <property type="component" value="Unassembled WGS sequence"/>
</dbReference>
<reference evidence="3" key="1">
    <citation type="journal article" date="2020" name="Stud. Mycol.">
        <title>101 Dothideomycetes genomes: a test case for predicting lifestyles and emergence of pathogens.</title>
        <authorList>
            <person name="Haridas S."/>
            <person name="Albert R."/>
            <person name="Binder M."/>
            <person name="Bloem J."/>
            <person name="Labutti K."/>
            <person name="Salamov A."/>
            <person name="Andreopoulos B."/>
            <person name="Baker S."/>
            <person name="Barry K."/>
            <person name="Bills G."/>
            <person name="Bluhm B."/>
            <person name="Cannon C."/>
            <person name="Castanera R."/>
            <person name="Culley D."/>
            <person name="Daum C."/>
            <person name="Ezra D."/>
            <person name="Gonzalez J."/>
            <person name="Henrissat B."/>
            <person name="Kuo A."/>
            <person name="Liang C."/>
            <person name="Lipzen A."/>
            <person name="Lutzoni F."/>
            <person name="Magnuson J."/>
            <person name="Mondo S."/>
            <person name="Nolan M."/>
            <person name="Ohm R."/>
            <person name="Pangilinan J."/>
            <person name="Park H.-J."/>
            <person name="Ramirez L."/>
            <person name="Alfaro M."/>
            <person name="Sun H."/>
            <person name="Tritt A."/>
            <person name="Yoshinaga Y."/>
            <person name="Zwiers L.-H."/>
            <person name="Turgeon B."/>
            <person name="Goodwin S."/>
            <person name="Spatafora J."/>
            <person name="Crous P."/>
            <person name="Grigoriev I."/>
        </authorList>
    </citation>
    <scope>NUCLEOTIDE SEQUENCE</scope>
    <source>
        <strain evidence="3">CBS 109.77</strain>
    </source>
</reference>
<dbReference type="FunFam" id="3.60.40.10:FF:000118">
    <property type="entry name" value="Phosphatase 2C-like domain-containing protein"/>
    <property type="match status" value="1"/>
</dbReference>
<keyword evidence="1" id="KW-0464">Manganese</keyword>
<accession>A0A6A6XRP2</accession>
<comment type="catalytic activity">
    <reaction evidence="1">
        <text>O-phospho-L-threonyl-[protein] + H2O = L-threonyl-[protein] + phosphate</text>
        <dbReference type="Rhea" id="RHEA:47004"/>
        <dbReference type="Rhea" id="RHEA-COMP:11060"/>
        <dbReference type="Rhea" id="RHEA-COMP:11605"/>
        <dbReference type="ChEBI" id="CHEBI:15377"/>
        <dbReference type="ChEBI" id="CHEBI:30013"/>
        <dbReference type="ChEBI" id="CHEBI:43474"/>
        <dbReference type="ChEBI" id="CHEBI:61977"/>
        <dbReference type="EC" id="3.1.3.16"/>
    </reaction>
</comment>
<dbReference type="Pfam" id="PF13672">
    <property type="entry name" value="PP2C_2"/>
    <property type="match status" value="1"/>
</dbReference>
<dbReference type="InterPro" id="IPR001932">
    <property type="entry name" value="PPM-type_phosphatase-like_dom"/>
</dbReference>